<dbReference type="FunFam" id="3.30.160.60:FF:000161">
    <property type="entry name" value="Zinc finger protein 366"/>
    <property type="match status" value="1"/>
</dbReference>
<feature type="region of interest" description="Disordered" evidence="10">
    <location>
        <begin position="411"/>
        <end position="447"/>
    </location>
</feature>
<dbReference type="GO" id="GO:0008270">
    <property type="term" value="F:zinc ion binding"/>
    <property type="evidence" value="ECO:0007669"/>
    <property type="project" value="UniProtKB-KW"/>
</dbReference>
<keyword evidence="2" id="KW-0479">Metal-binding</keyword>
<dbReference type="EMBL" id="VXIV02003281">
    <property type="protein sequence ID" value="KAF6018720.1"/>
    <property type="molecule type" value="Genomic_DNA"/>
</dbReference>
<keyword evidence="5" id="KW-0862">Zinc</keyword>
<feature type="compositionally biased region" description="Polar residues" evidence="10">
    <location>
        <begin position="233"/>
        <end position="246"/>
    </location>
</feature>
<dbReference type="GO" id="GO:0000122">
    <property type="term" value="P:negative regulation of transcription by RNA polymerase II"/>
    <property type="evidence" value="ECO:0007669"/>
    <property type="project" value="UniProtKB-ARBA"/>
</dbReference>
<evidence type="ECO:0000256" key="2">
    <source>
        <dbReference type="ARBA" id="ARBA00022723"/>
    </source>
</evidence>
<dbReference type="Gene3D" id="3.30.160.60">
    <property type="entry name" value="Classic Zinc Finger"/>
    <property type="match status" value="5"/>
</dbReference>
<dbReference type="GO" id="GO:0000978">
    <property type="term" value="F:RNA polymerase II cis-regulatory region sequence-specific DNA binding"/>
    <property type="evidence" value="ECO:0007669"/>
    <property type="project" value="TreeGrafter"/>
</dbReference>
<dbReference type="AlphaFoldDB" id="A0A7J7IXX7"/>
<dbReference type="InterPro" id="IPR036236">
    <property type="entry name" value="Znf_C2H2_sf"/>
</dbReference>
<evidence type="ECO:0000313" key="13">
    <source>
        <dbReference type="Proteomes" id="UP000593567"/>
    </source>
</evidence>
<dbReference type="FunFam" id="3.30.160.60:FF:000744">
    <property type="entry name" value="zinc finger E-box-binding homeobox 1"/>
    <property type="match status" value="1"/>
</dbReference>
<evidence type="ECO:0000256" key="3">
    <source>
        <dbReference type="ARBA" id="ARBA00022737"/>
    </source>
</evidence>
<evidence type="ECO:0000256" key="1">
    <source>
        <dbReference type="ARBA" id="ARBA00004123"/>
    </source>
</evidence>
<keyword evidence="6" id="KW-0238">DNA-binding</keyword>
<evidence type="ECO:0000256" key="4">
    <source>
        <dbReference type="ARBA" id="ARBA00022771"/>
    </source>
</evidence>
<evidence type="ECO:0000256" key="5">
    <source>
        <dbReference type="ARBA" id="ARBA00022833"/>
    </source>
</evidence>
<feature type="region of interest" description="Disordered" evidence="10">
    <location>
        <begin position="203"/>
        <end position="251"/>
    </location>
</feature>
<proteinExistence type="predicted"/>
<evidence type="ECO:0000256" key="6">
    <source>
        <dbReference type="ARBA" id="ARBA00023125"/>
    </source>
</evidence>
<feature type="domain" description="C2H2-type" evidence="11">
    <location>
        <begin position="191"/>
        <end position="221"/>
    </location>
</feature>
<organism evidence="12 13">
    <name type="scientific">Bugula neritina</name>
    <name type="common">Brown bryozoan</name>
    <name type="synonym">Sertularia neritina</name>
    <dbReference type="NCBI Taxonomy" id="10212"/>
    <lineage>
        <taxon>Eukaryota</taxon>
        <taxon>Metazoa</taxon>
        <taxon>Spiralia</taxon>
        <taxon>Lophotrochozoa</taxon>
        <taxon>Bryozoa</taxon>
        <taxon>Gymnolaemata</taxon>
        <taxon>Cheilostomatida</taxon>
        <taxon>Flustrina</taxon>
        <taxon>Buguloidea</taxon>
        <taxon>Bugulidae</taxon>
        <taxon>Bugula</taxon>
    </lineage>
</organism>
<accession>A0A7J7IXX7</accession>
<evidence type="ECO:0000256" key="8">
    <source>
        <dbReference type="ARBA" id="ARBA00023242"/>
    </source>
</evidence>
<feature type="domain" description="C2H2-type" evidence="11">
    <location>
        <begin position="163"/>
        <end position="190"/>
    </location>
</feature>
<dbReference type="Proteomes" id="UP000593567">
    <property type="component" value="Unassembled WGS sequence"/>
</dbReference>
<comment type="subcellular location">
    <subcellularLocation>
        <location evidence="1">Nucleus</location>
    </subcellularLocation>
</comment>
<evidence type="ECO:0000256" key="7">
    <source>
        <dbReference type="ARBA" id="ARBA00023155"/>
    </source>
</evidence>
<dbReference type="OrthoDB" id="427030at2759"/>
<feature type="domain" description="C2H2-type" evidence="11">
    <location>
        <begin position="583"/>
        <end position="612"/>
    </location>
</feature>
<dbReference type="FunFam" id="3.30.160.60:FF:000013">
    <property type="entry name" value="Putative zinc finger E-box-binding homeobox 2"/>
    <property type="match status" value="2"/>
</dbReference>
<keyword evidence="3" id="KW-0677">Repeat</keyword>
<keyword evidence="13" id="KW-1185">Reference proteome</keyword>
<comment type="caution">
    <text evidence="12">The sequence shown here is derived from an EMBL/GenBank/DDBJ whole genome shotgun (WGS) entry which is preliminary data.</text>
</comment>
<feature type="region of interest" description="Disordered" evidence="10">
    <location>
        <begin position="33"/>
        <end position="57"/>
    </location>
</feature>
<feature type="domain" description="C2H2-type" evidence="11">
    <location>
        <begin position="555"/>
        <end position="582"/>
    </location>
</feature>
<dbReference type="GO" id="GO:0005634">
    <property type="term" value="C:nucleus"/>
    <property type="evidence" value="ECO:0007669"/>
    <property type="project" value="UniProtKB-SubCell"/>
</dbReference>
<evidence type="ECO:0000256" key="10">
    <source>
        <dbReference type="SAM" id="MobiDB-lite"/>
    </source>
</evidence>
<dbReference type="GO" id="GO:0000981">
    <property type="term" value="F:DNA-binding transcription factor activity, RNA polymerase II-specific"/>
    <property type="evidence" value="ECO:0007669"/>
    <property type="project" value="TreeGrafter"/>
</dbReference>
<dbReference type="PANTHER" id="PTHR24391">
    <property type="entry name" value="HISTONE H4 TRANSCRIPTION FACTOR-RELATED"/>
    <property type="match status" value="1"/>
</dbReference>
<dbReference type="SUPFAM" id="SSF57667">
    <property type="entry name" value="beta-beta-alpha zinc fingers"/>
    <property type="match status" value="4"/>
</dbReference>
<evidence type="ECO:0000259" key="11">
    <source>
        <dbReference type="PROSITE" id="PS50157"/>
    </source>
</evidence>
<name>A0A7J7IXX7_BUGNE</name>
<dbReference type="InterPro" id="IPR051574">
    <property type="entry name" value="ZnF_E-box_Homeobox"/>
</dbReference>
<dbReference type="SMART" id="SM00355">
    <property type="entry name" value="ZnF_C2H2"/>
    <property type="match status" value="6"/>
</dbReference>
<dbReference type="PROSITE" id="PS00028">
    <property type="entry name" value="ZINC_FINGER_C2H2_1"/>
    <property type="match status" value="3"/>
</dbReference>
<reference evidence="12" key="1">
    <citation type="submission" date="2020-06" db="EMBL/GenBank/DDBJ databases">
        <title>Draft genome of Bugula neritina, a colonial animal packing powerful symbionts and potential medicines.</title>
        <authorList>
            <person name="Rayko M."/>
        </authorList>
    </citation>
    <scope>NUCLEOTIDE SEQUENCE [LARGE SCALE GENOMIC DNA]</scope>
    <source>
        <strain evidence="12">Kwan_BN1</strain>
    </source>
</reference>
<keyword evidence="7" id="KW-0371">Homeobox</keyword>
<protein>
    <recommendedName>
        <fullName evidence="11">C2H2-type domain-containing protein</fullName>
    </recommendedName>
</protein>
<dbReference type="PANTHER" id="PTHR24391:SF27">
    <property type="entry name" value="ZINC FINGER PROTEIN 1"/>
    <property type="match status" value="1"/>
</dbReference>
<feature type="domain" description="C2H2-type" evidence="11">
    <location>
        <begin position="527"/>
        <end position="554"/>
    </location>
</feature>
<dbReference type="FunFam" id="3.30.160.60:FF:000710">
    <property type="entry name" value="Zinc finger protein 768"/>
    <property type="match status" value="1"/>
</dbReference>
<dbReference type="Pfam" id="PF00096">
    <property type="entry name" value="zf-C2H2"/>
    <property type="match status" value="4"/>
</dbReference>
<evidence type="ECO:0000313" key="12">
    <source>
        <dbReference type="EMBL" id="KAF6018720.1"/>
    </source>
</evidence>
<dbReference type="PROSITE" id="PS50157">
    <property type="entry name" value="ZINC_FINGER_C2H2_2"/>
    <property type="match status" value="5"/>
</dbReference>
<evidence type="ECO:0000256" key="9">
    <source>
        <dbReference type="PROSITE-ProRule" id="PRU00042"/>
    </source>
</evidence>
<sequence length="631" mass="71190">MKTFYNTALDNKPASCISLGVKSVFIMADERSRRKQLRPQKNVDQPESVDSRESADRIDSCVEVNDVPFKMDDIAVPEKYKIGEKTTPKSEPKLYNDKQELNQLWLDHKSQHTELKSQTFPSNHEQLNLPKDLNSCRICYKTFTDVQKLEKHLINHREGERRFQCHQCGKAFKFKHHLKEHSRIHSGEKPFECSHCQKRFSHSGSYSSHMSSRKCLNSNKPDNGRLTAKKLTDSSSLGLSKKQTVNGAVGTPEAVEESARRHAIQLPLPETLNLDVTNQMPAAASYDAVELRNSSNRMVTADMNLNQTPKLLESWVQQQEKLKHLQMAAQQHSAVALKQLYQQQAAMRHPMPLASDFASQAQFLMFNVYYQMLSRNLNSSHPIFYPGGLINNAPAALPAIMPLQLPTLPLPTNQQSPLDLSTRSSSRGSSPVSESSISSSSPRHTTSVTEFMHSQGLMPIDKKAAVTEKPSIPMKRAHNSASLNYLDTFLQKLNHRNVFSGHVDTLPTPHKKLKPNISSSSDESGQFPCGKCEKVFNKQSSLARHRYEHSGERPFPCDVCGKAFKHKHHLAEHRRLHTGEKPFQCERCGKKFSHSGSYSQHRNHRNKCGKVESVTFDANRSLPIVVDATSS</sequence>
<keyword evidence="4 9" id="KW-0863">Zinc-finger</keyword>
<gene>
    <name evidence="12" type="ORF">EB796_022973</name>
</gene>
<keyword evidence="8" id="KW-0539">Nucleus</keyword>
<dbReference type="InterPro" id="IPR013087">
    <property type="entry name" value="Znf_C2H2_type"/>
</dbReference>